<keyword evidence="3" id="KW-1185">Reference proteome</keyword>
<name>A0AAJ0A9H7_9PEZI</name>
<sequence length="1190" mass="135181">MSRDSALMDGSLLSLGDQLCQRFVHSKFDDRSLPFLPEGSIESLVTESAISTELFDEDDVPQTPEKALIRFVKEKAKKVFAITVCSGISGAELLTTMRFFKSISFTDNDLPIKNPETPGQGSLSWTFYFPFDQMREKPIFKIWNGWKISGFYTQQWRFLAPVFSKTRFQHYLSPDSIFPFTWVNNIVKGGMFSQVYEVEIHPRHQEHPEMTIDGHPAHVAIKEILVNNDLRQEIEKNYEDERKALSEITDLRHNHIIQRIAAIERGEKRYFMFQWADGGNLREFWKEQNRPTLTSDLVKQAITQLWGLADALHALHNYKDQGNYRHGDLKPENILRFKDKTCVGILKIADMGLAKHHNDATAVRKKATSAKYGTVRYEPPEVVTNRLDKARSRLYDIWSMGCIMLECMIWLMYGCKALDNFDDSLNDGYDSSFFKIKEVDGAPVAEVHPTVVKWMDLMAADRQCGKDSALGDLLDLVRNRLLVVPLRIQAPTRILNGTEGIPSIEENLNRHISVTSASQNTPEIGPYRADARAMRSGLERILRKADSNQIYLCRSQDRQNLHGPALIPQRSHSNSLLSPVAAETTYMTKVRDKMPNDLFLPQAQKLCQHCERLDILATGFYLSDTVSDLQKRASACDFCNLLSEVCKTLRKSGSFQLNREGSTLKMAGITDPILSIFHDLGTRKLSFLANIGLQLGFPRLAPGGHELHFEVLRHWLQSCDLGGSHSNCLQALEVNLPTRLLDVSGSQIRLWETNGARGKYLALSHPWGEPAKHRHFCTYTNNIEKHRNGINFEDLPATFKDAVITTRELGFQHLWIDSICIIQGPDGDFTEESKHMEDVFSFAYCVLAASRATGQEDGFLGPRPDRDYVTFNRSNSGKYHVCRQIDDFEGDVIEGKLCQRGWVLQERALAHRSIYFTERQTYWECGQGVRCETMTKLDNNVAAFLGDPRFPTIAMNSPRGAKIHLYQDLYKQYSRLQFSRNEDRPFGIAGLEKRLIQSFKTHGGYGVFDDGGGLLRRSLLWQRGSDSILYRIIFPAERDLEVPTWSWMAYKGGIDYLEPPFDGVDWEKSEIQSPWANKSPDGFYHTSDKSLGISLSAVAREFSQLDTNHSASKLIFDNPAKSDGQLANVRVIVVGRSRSKTQDSERRCYVLVVTPKAMKHSAGMMVYERTGVGYMPDSCISQNGTPVKIQ</sequence>
<dbReference type="PANTHER" id="PTHR33112:SF10">
    <property type="entry name" value="TOL"/>
    <property type="match status" value="1"/>
</dbReference>
<dbReference type="RefSeq" id="XP_060422300.1">
    <property type="nucleotide sequence ID" value="XM_060570553.1"/>
</dbReference>
<dbReference type="AlphaFoldDB" id="A0AAJ0A9H7"/>
<gene>
    <name evidence="2" type="ORF">BDP55DRAFT_566998</name>
</gene>
<dbReference type="GO" id="GO:0005524">
    <property type="term" value="F:ATP binding"/>
    <property type="evidence" value="ECO:0007669"/>
    <property type="project" value="InterPro"/>
</dbReference>
<dbReference type="PROSITE" id="PS50011">
    <property type="entry name" value="PROTEIN_KINASE_DOM"/>
    <property type="match status" value="1"/>
</dbReference>
<organism evidence="2 3">
    <name type="scientific">Colletotrichum godetiae</name>
    <dbReference type="NCBI Taxonomy" id="1209918"/>
    <lineage>
        <taxon>Eukaryota</taxon>
        <taxon>Fungi</taxon>
        <taxon>Dikarya</taxon>
        <taxon>Ascomycota</taxon>
        <taxon>Pezizomycotina</taxon>
        <taxon>Sordariomycetes</taxon>
        <taxon>Hypocreomycetidae</taxon>
        <taxon>Glomerellales</taxon>
        <taxon>Glomerellaceae</taxon>
        <taxon>Colletotrichum</taxon>
        <taxon>Colletotrichum acutatum species complex</taxon>
    </lineage>
</organism>
<dbReference type="GeneID" id="85455079"/>
<dbReference type="PANTHER" id="PTHR33112">
    <property type="entry name" value="DOMAIN PROTEIN, PUTATIVE-RELATED"/>
    <property type="match status" value="1"/>
</dbReference>
<evidence type="ECO:0000313" key="3">
    <source>
        <dbReference type="Proteomes" id="UP001224890"/>
    </source>
</evidence>
<dbReference type="Proteomes" id="UP001224890">
    <property type="component" value="Unassembled WGS sequence"/>
</dbReference>
<dbReference type="SMART" id="SM00220">
    <property type="entry name" value="S_TKc"/>
    <property type="match status" value="1"/>
</dbReference>
<comment type="caution">
    <text evidence="2">The sequence shown here is derived from an EMBL/GenBank/DDBJ whole genome shotgun (WGS) entry which is preliminary data.</text>
</comment>
<dbReference type="InterPro" id="IPR011009">
    <property type="entry name" value="Kinase-like_dom_sf"/>
</dbReference>
<dbReference type="EMBL" id="JAHMHR010000090">
    <property type="protein sequence ID" value="KAK1657536.1"/>
    <property type="molecule type" value="Genomic_DNA"/>
</dbReference>
<proteinExistence type="predicted"/>
<dbReference type="Pfam" id="PF00069">
    <property type="entry name" value="Pkinase"/>
    <property type="match status" value="1"/>
</dbReference>
<accession>A0AAJ0A9H7</accession>
<evidence type="ECO:0000259" key="1">
    <source>
        <dbReference type="PROSITE" id="PS50011"/>
    </source>
</evidence>
<dbReference type="SUPFAM" id="SSF56112">
    <property type="entry name" value="Protein kinase-like (PK-like)"/>
    <property type="match status" value="1"/>
</dbReference>
<dbReference type="Pfam" id="PF06985">
    <property type="entry name" value="HET"/>
    <property type="match status" value="1"/>
</dbReference>
<evidence type="ECO:0000313" key="2">
    <source>
        <dbReference type="EMBL" id="KAK1657536.1"/>
    </source>
</evidence>
<dbReference type="CDD" id="cd00180">
    <property type="entry name" value="PKc"/>
    <property type="match status" value="1"/>
</dbReference>
<protein>
    <recommendedName>
        <fullName evidence="1">Protein kinase domain-containing protein</fullName>
    </recommendedName>
</protein>
<dbReference type="InterPro" id="IPR010730">
    <property type="entry name" value="HET"/>
</dbReference>
<dbReference type="InterPro" id="IPR000719">
    <property type="entry name" value="Prot_kinase_dom"/>
</dbReference>
<feature type="domain" description="Protein kinase" evidence="1">
    <location>
        <begin position="181"/>
        <end position="504"/>
    </location>
</feature>
<dbReference type="Gene3D" id="1.10.510.10">
    <property type="entry name" value="Transferase(Phosphotransferase) domain 1"/>
    <property type="match status" value="1"/>
</dbReference>
<reference evidence="2" key="1">
    <citation type="submission" date="2021-06" db="EMBL/GenBank/DDBJ databases">
        <title>Comparative genomics, transcriptomics and evolutionary studies reveal genomic signatures of adaptation to plant cell wall in hemibiotrophic fungi.</title>
        <authorList>
            <consortium name="DOE Joint Genome Institute"/>
            <person name="Baroncelli R."/>
            <person name="Diaz J.F."/>
            <person name="Benocci T."/>
            <person name="Peng M."/>
            <person name="Battaglia E."/>
            <person name="Haridas S."/>
            <person name="Andreopoulos W."/>
            <person name="Labutti K."/>
            <person name="Pangilinan J."/>
            <person name="Floch G.L."/>
            <person name="Makela M.R."/>
            <person name="Henrissat B."/>
            <person name="Grigoriev I.V."/>
            <person name="Crouch J.A."/>
            <person name="De Vries R.P."/>
            <person name="Sukno S.A."/>
            <person name="Thon M.R."/>
        </authorList>
    </citation>
    <scope>NUCLEOTIDE SEQUENCE</scope>
    <source>
        <strain evidence="2">CBS 193.32</strain>
    </source>
</reference>
<dbReference type="GO" id="GO:0004672">
    <property type="term" value="F:protein kinase activity"/>
    <property type="evidence" value="ECO:0007669"/>
    <property type="project" value="InterPro"/>
</dbReference>